<reference evidence="2 3" key="1">
    <citation type="submission" date="2022-10" db="EMBL/GenBank/DDBJ databases">
        <title>Characterization of Pseudomonas capsici strains from pepper and tomato in Georgia.</title>
        <authorList>
            <person name="Zhao M."/>
            <person name="Dutta B."/>
        </authorList>
    </citation>
    <scope>NUCLEOTIDE SEQUENCE [LARGE SCALE GENOMIC DNA]</scope>
    <source>
        <strain evidence="2 3">Pc20-5</strain>
    </source>
</reference>
<dbReference type="PANTHER" id="PTHR30565:SF9">
    <property type="entry name" value="PROTEIN YCIF"/>
    <property type="match status" value="1"/>
</dbReference>
<feature type="region of interest" description="Disordered" evidence="1">
    <location>
        <begin position="160"/>
        <end position="194"/>
    </location>
</feature>
<evidence type="ECO:0000313" key="2">
    <source>
        <dbReference type="EMBL" id="MCV4377674.1"/>
    </source>
</evidence>
<dbReference type="EMBL" id="JAOXML010000009">
    <property type="protein sequence ID" value="MCV4377674.1"/>
    <property type="molecule type" value="Genomic_DNA"/>
</dbReference>
<dbReference type="PANTHER" id="PTHR30565">
    <property type="entry name" value="PROTEIN YCIF"/>
    <property type="match status" value="1"/>
</dbReference>
<name>A0ABT3BXU5_9PSED</name>
<evidence type="ECO:0000313" key="3">
    <source>
        <dbReference type="Proteomes" id="UP001207294"/>
    </source>
</evidence>
<dbReference type="InterPro" id="IPR010287">
    <property type="entry name" value="DUF892_YciF-like"/>
</dbReference>
<dbReference type="InterPro" id="IPR047114">
    <property type="entry name" value="YciF"/>
</dbReference>
<comment type="caution">
    <text evidence="2">The sequence shown here is derived from an EMBL/GenBank/DDBJ whole genome shotgun (WGS) entry which is preliminary data.</text>
</comment>
<organism evidence="2 3">
    <name type="scientific">Pseudomonas capsici</name>
    <dbReference type="NCBI Taxonomy" id="2810614"/>
    <lineage>
        <taxon>Bacteria</taxon>
        <taxon>Pseudomonadati</taxon>
        <taxon>Pseudomonadota</taxon>
        <taxon>Gammaproteobacteria</taxon>
        <taxon>Pseudomonadales</taxon>
        <taxon>Pseudomonadaceae</taxon>
        <taxon>Pseudomonas</taxon>
    </lineage>
</organism>
<dbReference type="Pfam" id="PF05974">
    <property type="entry name" value="DUF892"/>
    <property type="match status" value="1"/>
</dbReference>
<protein>
    <submittedName>
        <fullName evidence="2">Ferritin-like domain-containing protein</fullName>
    </submittedName>
</protein>
<dbReference type="InterPro" id="IPR009078">
    <property type="entry name" value="Ferritin-like_SF"/>
</dbReference>
<gene>
    <name evidence="2" type="ORF">OH718_13810</name>
</gene>
<dbReference type="Gene3D" id="1.20.1260.10">
    <property type="match status" value="1"/>
</dbReference>
<proteinExistence type="predicted"/>
<dbReference type="SUPFAM" id="SSF47240">
    <property type="entry name" value="Ferritin-like"/>
    <property type="match status" value="1"/>
</dbReference>
<feature type="compositionally biased region" description="Acidic residues" evidence="1">
    <location>
        <begin position="171"/>
        <end position="182"/>
    </location>
</feature>
<sequence length="194" mass="21408">MNNKASSKSRTTIEDLFIHELSDIYSAEKQITKALPKLARASTNPKLAEAFTAHLEETQGQIQRIDQLVEQSEIKLKRVKCIAMEGLIEESKELLDEIEKGPVLDAGLIAACQKVEHYEIAGYGTLIAMAKHLGLDDAASLLGETLEEEKSADQKLTAIAEEGGTQAATMDLEDQDAEDDQEQEKQGRQKKRQA</sequence>
<dbReference type="CDD" id="cd07909">
    <property type="entry name" value="YciF"/>
    <property type="match status" value="1"/>
</dbReference>
<dbReference type="RefSeq" id="WP_200976665.1">
    <property type="nucleotide sequence ID" value="NZ_JAOXMH010000011.1"/>
</dbReference>
<dbReference type="Proteomes" id="UP001207294">
    <property type="component" value="Unassembled WGS sequence"/>
</dbReference>
<keyword evidence="3" id="KW-1185">Reference proteome</keyword>
<accession>A0ABT3BXU5</accession>
<dbReference type="InterPro" id="IPR012347">
    <property type="entry name" value="Ferritin-like"/>
</dbReference>
<evidence type="ECO:0000256" key="1">
    <source>
        <dbReference type="SAM" id="MobiDB-lite"/>
    </source>
</evidence>